<dbReference type="GO" id="GO:0051082">
    <property type="term" value="F:unfolded protein binding"/>
    <property type="evidence" value="ECO:0007669"/>
    <property type="project" value="InterPro"/>
</dbReference>
<dbReference type="GO" id="GO:0005524">
    <property type="term" value="F:ATP binding"/>
    <property type="evidence" value="ECO:0007669"/>
    <property type="project" value="UniProtKB-KW"/>
</dbReference>
<dbReference type="SUPFAM" id="SSF55874">
    <property type="entry name" value="ATPase domain of HSP90 chaperone/DNA topoisomerase II/histidine kinase"/>
    <property type="match status" value="1"/>
</dbReference>
<accession>A0A2Z2KAC1</accession>
<evidence type="ECO:0000256" key="5">
    <source>
        <dbReference type="PIRSR" id="PIRSR002583-1"/>
    </source>
</evidence>
<feature type="binding site" evidence="5">
    <location>
        <position position="74"/>
    </location>
    <ligand>
        <name>ATP</name>
        <dbReference type="ChEBI" id="CHEBI:30616"/>
    </ligand>
</feature>
<evidence type="ECO:0000256" key="3">
    <source>
        <dbReference type="ARBA" id="ARBA00022840"/>
    </source>
</evidence>
<evidence type="ECO:0000259" key="6">
    <source>
        <dbReference type="Pfam" id="PF02518"/>
    </source>
</evidence>
<feature type="binding site" evidence="5">
    <location>
        <position position="34"/>
    </location>
    <ligand>
        <name>ATP</name>
        <dbReference type="ChEBI" id="CHEBI:30616"/>
    </ligand>
</feature>
<dbReference type="OrthoDB" id="9802640at2"/>
<dbReference type="Gene3D" id="3.30.565.10">
    <property type="entry name" value="Histidine kinase-like ATPase, C-terminal domain"/>
    <property type="match status" value="1"/>
</dbReference>
<proteinExistence type="inferred from homology"/>
<dbReference type="GO" id="GO:0140662">
    <property type="term" value="F:ATP-dependent protein folding chaperone"/>
    <property type="evidence" value="ECO:0007669"/>
    <property type="project" value="InterPro"/>
</dbReference>
<organism evidence="7 8">
    <name type="scientific">Paenibacillus donghaensis</name>
    <dbReference type="NCBI Taxonomy" id="414771"/>
    <lineage>
        <taxon>Bacteria</taxon>
        <taxon>Bacillati</taxon>
        <taxon>Bacillota</taxon>
        <taxon>Bacilli</taxon>
        <taxon>Bacillales</taxon>
        <taxon>Paenibacillaceae</taxon>
        <taxon>Paenibacillus</taxon>
    </lineage>
</organism>
<name>A0A2Z2KAC1_9BACL</name>
<feature type="binding site" evidence="5">
    <location>
        <position position="38"/>
    </location>
    <ligand>
        <name>ATP</name>
        <dbReference type="ChEBI" id="CHEBI:30616"/>
    </ligand>
</feature>
<evidence type="ECO:0000256" key="4">
    <source>
        <dbReference type="ARBA" id="ARBA00023186"/>
    </source>
</evidence>
<evidence type="ECO:0000313" key="7">
    <source>
        <dbReference type="EMBL" id="ASA20495.1"/>
    </source>
</evidence>
<comment type="similarity">
    <text evidence="1">Belongs to the heat shock protein 90 family.</text>
</comment>
<dbReference type="Pfam" id="PF00183">
    <property type="entry name" value="HSP90"/>
    <property type="match status" value="1"/>
</dbReference>
<dbReference type="AlphaFoldDB" id="A0A2Z2KAC1"/>
<dbReference type="PIRSF" id="PIRSF002583">
    <property type="entry name" value="Hsp90"/>
    <property type="match status" value="1"/>
</dbReference>
<dbReference type="InterPro" id="IPR001404">
    <property type="entry name" value="Hsp90_fam"/>
</dbReference>
<dbReference type="InterPro" id="IPR036890">
    <property type="entry name" value="HATPase_C_sf"/>
</dbReference>
<protein>
    <submittedName>
        <fullName evidence="7">HSP90 family protein</fullName>
    </submittedName>
</protein>
<dbReference type="RefSeq" id="WP_087914515.1">
    <property type="nucleotide sequence ID" value="NZ_CP021780.1"/>
</dbReference>
<dbReference type="InterPro" id="IPR020568">
    <property type="entry name" value="Ribosomal_Su5_D2-typ_SF"/>
</dbReference>
<feature type="domain" description="Histidine kinase/HSP90-like ATPase" evidence="6">
    <location>
        <begin position="32"/>
        <end position="123"/>
    </location>
</feature>
<dbReference type="NCBIfam" id="NF010683">
    <property type="entry name" value="PRK14083.1"/>
    <property type="match status" value="1"/>
</dbReference>
<dbReference type="Pfam" id="PF02518">
    <property type="entry name" value="HATPase_c"/>
    <property type="match status" value="1"/>
</dbReference>
<keyword evidence="3 5" id="KW-0067">ATP-binding</keyword>
<feature type="binding site" evidence="5">
    <location>
        <position position="163"/>
    </location>
    <ligand>
        <name>ATP</name>
        <dbReference type="ChEBI" id="CHEBI:30616"/>
    </ligand>
</feature>
<dbReference type="PRINTS" id="PR00775">
    <property type="entry name" value="HEATSHOCK90"/>
</dbReference>
<dbReference type="InterPro" id="IPR020575">
    <property type="entry name" value="Hsp90_N"/>
</dbReference>
<sequence length="612" mass="69149">MNTQDNYRFQVNLSGMINILSNHLYSNPKVYLRELMQNAVDAITARKALDSQFEGRITAELTGSEDHITLIIEDNGVGLQEEEVHQFLAMIGQSSKGGGQDFLTRETSFIGRFGIGLLSCFMVSDEIVMLTQSASGGPSLEWRGKPDGTYSIRKLDISLSPGTKVFLRCKPGSEPYFEAENLKKWLYYYGALLPYPIRLQTELADTLINPAQPIWIAHPELARGERAEVLQWGEQLLGEKFRDYIPLTTASGRTGGIAYILPQAVNLNAKKTHRVYLKHMLVSEKAENILPDWAFFVKCLVWTDELQPTASREHFYENERLEEVRTELGDAIRSELMRMAEYDPDRLKLIIGQHALSMKALAAEDTHFLGIIHRWLPFESTYGQKELGELLREGQKIYYTLTLDEYRQITHVAAAQSLLVVNGGYIYDAELLALLPQVVTDADTERLLPEDVSLSFTDLSPEERRQYYEATAIADAALQRFRCQVQLKHFRPEELPALYTLSKESADFRSLEAAKEVSTDVLGSVLGSLGTTYRNAAYSTLYFNLDNPLVSRVFNAGNQAMLQQAVEMLYVNALMMGHYPMSRQELGLMNQSIVRFIDWGLSNNNQSGGSEQ</sequence>
<evidence type="ECO:0000256" key="2">
    <source>
        <dbReference type="ARBA" id="ARBA00022741"/>
    </source>
</evidence>
<dbReference type="KEGG" id="pdh:B9T62_06570"/>
<keyword evidence="2 5" id="KW-0547">Nucleotide-binding</keyword>
<gene>
    <name evidence="7" type="ORF">B9T62_06570</name>
</gene>
<dbReference type="Gene3D" id="3.30.230.80">
    <property type="match status" value="1"/>
</dbReference>
<dbReference type="SUPFAM" id="SSF54211">
    <property type="entry name" value="Ribosomal protein S5 domain 2-like"/>
    <property type="match status" value="1"/>
</dbReference>
<reference evidence="7 8" key="1">
    <citation type="submission" date="2017-06" db="EMBL/GenBank/DDBJ databases">
        <title>Complete genome sequence of Paenibacillus donghaensis KCTC 13049T isolated from East Sea sediment, South Korea.</title>
        <authorList>
            <person name="Jung B.K."/>
            <person name="Hong S.-J."/>
            <person name="Shin J.-H."/>
        </authorList>
    </citation>
    <scope>NUCLEOTIDE SEQUENCE [LARGE SCALE GENOMIC DNA]</scope>
    <source>
        <strain evidence="7 8">KCTC 13049</strain>
    </source>
</reference>
<dbReference type="PANTHER" id="PTHR11528">
    <property type="entry name" value="HEAT SHOCK PROTEIN 90 FAMILY MEMBER"/>
    <property type="match status" value="1"/>
</dbReference>
<keyword evidence="8" id="KW-1185">Reference proteome</keyword>
<dbReference type="GO" id="GO:0016887">
    <property type="term" value="F:ATP hydrolysis activity"/>
    <property type="evidence" value="ECO:0007669"/>
    <property type="project" value="InterPro"/>
</dbReference>
<dbReference type="Proteomes" id="UP000249890">
    <property type="component" value="Chromosome"/>
</dbReference>
<dbReference type="EMBL" id="CP021780">
    <property type="protein sequence ID" value="ASA20495.1"/>
    <property type="molecule type" value="Genomic_DNA"/>
</dbReference>
<evidence type="ECO:0000256" key="1">
    <source>
        <dbReference type="ARBA" id="ARBA00008239"/>
    </source>
</evidence>
<dbReference type="InterPro" id="IPR003594">
    <property type="entry name" value="HATPase_dom"/>
</dbReference>
<keyword evidence="4" id="KW-0143">Chaperone</keyword>
<evidence type="ECO:0000313" key="8">
    <source>
        <dbReference type="Proteomes" id="UP000249890"/>
    </source>
</evidence>